<evidence type="ECO:0000256" key="4">
    <source>
        <dbReference type="ARBA" id="ARBA00022684"/>
    </source>
</evidence>
<sequence length="495" mass="54622">MAAYPPHLTPEQLEQLHTLAQDWASSHGLVVGAPNSAPNRLTQAPYALLPTPFPRGCFEEARALQKLFNQLVDRVSRDDAFIRNVLDQVAQVDEFTGRLYDVYKQIHAEGQTQQSITLGLHRADYLLHLPAGEERASIRQVEINTISASFGALASRTGHLHRYMHTRHCYVLIPGRLYGSPNCPALPENEAHAGYARGLAAAHKLMAIPNSYVLIVVQEGERNRFDQRWIEYALWEQHRVPMIRRTMDELNERATLDADTKALRIDGLDISVVYYRAGYGPEDYHSAKAGKDGGSHILPSRAVKCPSIAYQLVGAKKMQQVLAEPGALERFFPESPEACRRMRASFAGMYPLDGSAEGEKAAAAALATPDDYVMKPQREGGGNNVYGRDIPPLLASLSTAERSAYILMDLIRPPLMHNWLVRDGAYVKAGVVSELGIYGIWLSQNGSAVVNDEVGHLLRTKSEEVQEGGVATGFAVIDSPLLVGDGVFCDWVRNS</sequence>
<dbReference type="Gene3D" id="3.30.1490.50">
    <property type="match status" value="1"/>
</dbReference>
<dbReference type="Pfam" id="PF03199">
    <property type="entry name" value="GSH_synthase"/>
    <property type="match status" value="1"/>
</dbReference>
<dbReference type="InterPro" id="IPR037013">
    <property type="entry name" value="GSH-S_sub-bd_sf"/>
</dbReference>
<evidence type="ECO:0000256" key="10">
    <source>
        <dbReference type="PIRSR" id="PIRSR001558-1"/>
    </source>
</evidence>
<dbReference type="EMBL" id="KZ992542">
    <property type="protein sequence ID" value="RKP09100.1"/>
    <property type="molecule type" value="Genomic_DNA"/>
</dbReference>
<dbReference type="OrthoDB" id="2020073at2759"/>
<evidence type="ECO:0000256" key="1">
    <source>
        <dbReference type="ARBA" id="ARBA00004965"/>
    </source>
</evidence>
<evidence type="ECO:0000256" key="7">
    <source>
        <dbReference type="ARBA" id="ARBA00022840"/>
    </source>
</evidence>
<gene>
    <name evidence="14" type="ORF">THASP1DRAFT_14704</name>
</gene>
<protein>
    <recommendedName>
        <fullName evidence="9">Glutathione synthetase</fullName>
        <shortName evidence="9">GSH-S</shortName>
        <ecNumber evidence="9">6.3.2.3</ecNumber>
    </recommendedName>
</protein>
<evidence type="ECO:0000256" key="5">
    <source>
        <dbReference type="ARBA" id="ARBA00022723"/>
    </source>
</evidence>
<dbReference type="NCBIfam" id="TIGR01986">
    <property type="entry name" value="glut_syn_euk"/>
    <property type="match status" value="1"/>
</dbReference>
<evidence type="ECO:0000256" key="6">
    <source>
        <dbReference type="ARBA" id="ARBA00022741"/>
    </source>
</evidence>
<dbReference type="GO" id="GO:0005829">
    <property type="term" value="C:cytosol"/>
    <property type="evidence" value="ECO:0007669"/>
    <property type="project" value="TreeGrafter"/>
</dbReference>
<dbReference type="InterPro" id="IPR016185">
    <property type="entry name" value="PreATP-grasp_dom_sf"/>
</dbReference>
<dbReference type="Gene3D" id="3.30.470.20">
    <property type="entry name" value="ATP-grasp fold, B domain"/>
    <property type="match status" value="1"/>
</dbReference>
<accession>A0A4P9XUI5</accession>
<comment type="similarity">
    <text evidence="2 9">Belongs to the eukaryotic GSH synthase family.</text>
</comment>
<dbReference type="Gene3D" id="1.10.1080.10">
    <property type="entry name" value="Glutathione Synthetase, Chain A, domain 3"/>
    <property type="match status" value="1"/>
</dbReference>
<feature type="binding site" evidence="10">
    <location>
        <begin position="408"/>
        <end position="411"/>
    </location>
    <ligand>
        <name>ATP</name>
        <dbReference type="ChEBI" id="CHEBI:30616"/>
    </ligand>
</feature>
<feature type="binding site" evidence="10">
    <location>
        <position position="461"/>
    </location>
    <ligand>
        <name>ATP</name>
        <dbReference type="ChEBI" id="CHEBI:30616"/>
    </ligand>
</feature>
<dbReference type="InterPro" id="IPR014049">
    <property type="entry name" value="Glutathione_synthase_N_euk"/>
</dbReference>
<feature type="binding site" evidence="10">
    <location>
        <position position="459"/>
    </location>
    <ligand>
        <name>substrate</name>
    </ligand>
</feature>
<feature type="binding site" evidence="11">
    <location>
        <position position="142"/>
    </location>
    <ligand>
        <name>Mg(2+)</name>
        <dbReference type="ChEBI" id="CHEBI:18420"/>
    </ligand>
</feature>
<keyword evidence="5 9" id="KW-0479">Metal-binding</keyword>
<keyword evidence="4 9" id="KW-0317">Glutathione biosynthesis</keyword>
<dbReference type="GO" id="GO:0005524">
    <property type="term" value="F:ATP binding"/>
    <property type="evidence" value="ECO:0007669"/>
    <property type="project" value="UniProtKB-UniRule"/>
</dbReference>
<feature type="binding site" evidence="10">
    <location>
        <position position="122"/>
    </location>
    <ligand>
        <name>substrate</name>
    </ligand>
</feature>
<evidence type="ECO:0000256" key="11">
    <source>
        <dbReference type="PIRSR" id="PIRSR001558-2"/>
    </source>
</evidence>
<feature type="binding site" evidence="12">
    <location>
        <begin position="221"/>
        <end position="223"/>
    </location>
    <ligand>
        <name>substrate</name>
    </ligand>
</feature>
<feature type="binding site" evidence="12">
    <location>
        <begin position="146"/>
        <end position="149"/>
    </location>
    <ligand>
        <name>substrate</name>
    </ligand>
</feature>
<evidence type="ECO:0000259" key="13">
    <source>
        <dbReference type="Pfam" id="PF03199"/>
    </source>
</evidence>
<dbReference type="Gene3D" id="3.30.1490.80">
    <property type="match status" value="1"/>
</dbReference>
<comment type="cofactor">
    <cofactor evidence="9 11">
        <name>Mg(2+)</name>
        <dbReference type="ChEBI" id="CHEBI:18420"/>
    </cofactor>
    <text evidence="9 11">Binds 1 Mg(2+) ion per subunit.</text>
</comment>
<keyword evidence="15" id="KW-1185">Reference proteome</keyword>
<dbReference type="SUPFAM" id="SSF56059">
    <property type="entry name" value="Glutathione synthetase ATP-binding domain-like"/>
    <property type="match status" value="1"/>
</dbReference>
<feature type="binding site" evidence="10">
    <location>
        <position position="434"/>
    </location>
    <ligand>
        <name>ATP</name>
        <dbReference type="ChEBI" id="CHEBI:30616"/>
    </ligand>
</feature>
<feature type="binding site" evidence="12">
    <location>
        <begin position="470"/>
        <end position="471"/>
    </location>
    <ligand>
        <name>substrate</name>
    </ligand>
</feature>
<feature type="binding site" evidence="10">
    <location>
        <position position="142"/>
    </location>
    <ligand>
        <name>ATP</name>
        <dbReference type="ChEBI" id="CHEBI:30616"/>
    </ligand>
</feature>
<dbReference type="SUPFAM" id="SSF52440">
    <property type="entry name" value="PreATP-grasp domain"/>
    <property type="match status" value="1"/>
</dbReference>
<keyword evidence="8 9" id="KW-0460">Magnesium</keyword>
<feature type="binding site" evidence="11">
    <location>
        <position position="379"/>
    </location>
    <ligand>
        <name>Mg(2+)</name>
        <dbReference type="ChEBI" id="CHEBI:18420"/>
    </ligand>
</feature>
<feature type="binding site" evidence="10">
    <location>
        <position position="467"/>
    </location>
    <ligand>
        <name>ATP</name>
        <dbReference type="ChEBI" id="CHEBI:30616"/>
    </ligand>
</feature>
<dbReference type="InterPro" id="IPR014709">
    <property type="entry name" value="Glutathione_synthase_C_euk"/>
</dbReference>
<dbReference type="PANTHER" id="PTHR11130">
    <property type="entry name" value="GLUTATHIONE SYNTHETASE"/>
    <property type="match status" value="1"/>
</dbReference>
<dbReference type="GO" id="GO:0004363">
    <property type="term" value="F:glutathione synthase activity"/>
    <property type="evidence" value="ECO:0007669"/>
    <property type="project" value="UniProtKB-UniRule"/>
</dbReference>
<dbReference type="STRING" id="78915.A0A4P9XUI5"/>
<dbReference type="FunFam" id="3.30.1490.50:FF:000002">
    <property type="entry name" value="Glutathione synthetase"/>
    <property type="match status" value="1"/>
</dbReference>
<dbReference type="UniPathway" id="UPA00142">
    <property type="reaction ID" value="UER00210"/>
</dbReference>
<dbReference type="PIRSF" id="PIRSF001558">
    <property type="entry name" value="GSHase"/>
    <property type="match status" value="1"/>
</dbReference>
<reference evidence="15" key="1">
    <citation type="journal article" date="2018" name="Nat. Microbiol.">
        <title>Leveraging single-cell genomics to expand the fungal tree of life.</title>
        <authorList>
            <person name="Ahrendt S.R."/>
            <person name="Quandt C.A."/>
            <person name="Ciobanu D."/>
            <person name="Clum A."/>
            <person name="Salamov A."/>
            <person name="Andreopoulos B."/>
            <person name="Cheng J.F."/>
            <person name="Woyke T."/>
            <person name="Pelin A."/>
            <person name="Henrissat B."/>
            <person name="Reynolds N.K."/>
            <person name="Benny G.L."/>
            <person name="Smith M.E."/>
            <person name="James T.Y."/>
            <person name="Grigoriev I.V."/>
        </authorList>
    </citation>
    <scope>NUCLEOTIDE SEQUENCE [LARGE SCALE GENOMIC DNA]</scope>
    <source>
        <strain evidence="15">RSA 1356</strain>
    </source>
</reference>
<keyword evidence="6 9" id="KW-0547">Nucleotide-binding</keyword>
<dbReference type="InterPro" id="IPR014042">
    <property type="entry name" value="Glutathione_synthase_a-hlx"/>
</dbReference>
<feature type="domain" description="Glutathione synthase substrate-binding" evidence="13">
    <location>
        <begin position="212"/>
        <end position="313"/>
    </location>
</feature>
<dbReference type="Pfam" id="PF03917">
    <property type="entry name" value="GSH_synth_ATP"/>
    <property type="match status" value="1"/>
</dbReference>
<evidence type="ECO:0000256" key="9">
    <source>
        <dbReference type="PIRNR" id="PIRNR001558"/>
    </source>
</evidence>
<feature type="binding site" evidence="10">
    <location>
        <position position="316"/>
    </location>
    <ligand>
        <name>ATP</name>
        <dbReference type="ChEBI" id="CHEBI:30616"/>
    </ligand>
</feature>
<dbReference type="InterPro" id="IPR004887">
    <property type="entry name" value="GSH_synth_subst-bd"/>
</dbReference>
<dbReference type="Proteomes" id="UP000271241">
    <property type="component" value="Unassembled WGS sequence"/>
</dbReference>
<keyword evidence="3 9" id="KW-0436">Ligase</keyword>
<dbReference type="PANTHER" id="PTHR11130:SF0">
    <property type="entry name" value="GLUTATHIONE SYNTHETASE"/>
    <property type="match status" value="1"/>
</dbReference>
<dbReference type="EC" id="6.3.2.3" evidence="9"/>
<evidence type="ECO:0000256" key="12">
    <source>
        <dbReference type="PIRSR" id="PIRSR001558-3"/>
    </source>
</evidence>
<feature type="binding site" evidence="10">
    <location>
        <position position="386"/>
    </location>
    <ligand>
        <name>ATP</name>
        <dbReference type="ChEBI" id="CHEBI:30616"/>
    </ligand>
</feature>
<proteinExistence type="inferred from homology"/>
<evidence type="ECO:0000256" key="2">
    <source>
        <dbReference type="ARBA" id="ARBA00010385"/>
    </source>
</evidence>
<feature type="binding site" evidence="10">
    <location>
        <position position="227"/>
    </location>
    <ligand>
        <name>substrate</name>
    </ligand>
</feature>
<comment type="pathway">
    <text evidence="1 9">Sulfur metabolism; glutathione biosynthesis; glutathione from L-cysteine and L-glutamate: step 2/2.</text>
</comment>
<dbReference type="InterPro" id="IPR005615">
    <property type="entry name" value="Glutathione_synthase"/>
</dbReference>
<feature type="binding site" evidence="12">
    <location>
        <begin position="276"/>
        <end position="279"/>
    </location>
    <ligand>
        <name>substrate</name>
    </ligand>
</feature>
<evidence type="ECO:0000313" key="14">
    <source>
        <dbReference type="EMBL" id="RKP09100.1"/>
    </source>
</evidence>
<evidence type="ECO:0000256" key="8">
    <source>
        <dbReference type="ARBA" id="ARBA00022842"/>
    </source>
</evidence>
<name>A0A4P9XUI5_9FUNG</name>
<dbReference type="AlphaFoldDB" id="A0A4P9XUI5"/>
<organism evidence="14 15">
    <name type="scientific">Thamnocephalis sphaerospora</name>
    <dbReference type="NCBI Taxonomy" id="78915"/>
    <lineage>
        <taxon>Eukaryota</taxon>
        <taxon>Fungi</taxon>
        <taxon>Fungi incertae sedis</taxon>
        <taxon>Zoopagomycota</taxon>
        <taxon>Zoopagomycotina</taxon>
        <taxon>Zoopagomycetes</taxon>
        <taxon>Zoopagales</taxon>
        <taxon>Sigmoideomycetaceae</taxon>
        <taxon>Thamnocephalis</taxon>
    </lineage>
</organism>
<feature type="binding site" evidence="10">
    <location>
        <begin position="375"/>
        <end position="384"/>
    </location>
    <ligand>
        <name>ATP</name>
        <dbReference type="ChEBI" id="CHEBI:30616"/>
    </ligand>
</feature>
<comment type="catalytic activity">
    <reaction evidence="9">
        <text>gamma-L-glutamyl-L-cysteine + glycine + ATP = glutathione + ADP + phosphate + H(+)</text>
        <dbReference type="Rhea" id="RHEA:13557"/>
        <dbReference type="ChEBI" id="CHEBI:15378"/>
        <dbReference type="ChEBI" id="CHEBI:30616"/>
        <dbReference type="ChEBI" id="CHEBI:43474"/>
        <dbReference type="ChEBI" id="CHEBI:57305"/>
        <dbReference type="ChEBI" id="CHEBI:57925"/>
        <dbReference type="ChEBI" id="CHEBI:58173"/>
        <dbReference type="ChEBI" id="CHEBI:456216"/>
        <dbReference type="EC" id="6.3.2.3"/>
    </reaction>
</comment>
<evidence type="ECO:0000313" key="15">
    <source>
        <dbReference type="Proteomes" id="UP000271241"/>
    </source>
</evidence>
<dbReference type="GO" id="GO:0043295">
    <property type="term" value="F:glutathione binding"/>
    <property type="evidence" value="ECO:0007669"/>
    <property type="project" value="UniProtKB-UniRule"/>
</dbReference>
<dbReference type="GO" id="GO:0000287">
    <property type="term" value="F:magnesium ion binding"/>
    <property type="evidence" value="ECO:0007669"/>
    <property type="project" value="UniProtKB-UniRule"/>
</dbReference>
<keyword evidence="7 9" id="KW-0067">ATP-binding</keyword>
<evidence type="ECO:0000256" key="3">
    <source>
        <dbReference type="ARBA" id="ARBA00022598"/>
    </source>
</evidence>
<dbReference type="Gene3D" id="3.40.50.1760">
    <property type="entry name" value="Glutathione synthase, substrate-binding domain superfamily, eukaryotic"/>
    <property type="match status" value="1"/>
</dbReference>
<feature type="binding site" evidence="11">
    <location>
        <position position="144"/>
    </location>
    <ligand>
        <name>Mg(2+)</name>
        <dbReference type="ChEBI" id="CHEBI:18420"/>
    </ligand>
</feature>